<evidence type="ECO:0000259" key="4">
    <source>
        <dbReference type="Pfam" id="PF25150"/>
    </source>
</evidence>
<dbReference type="EMBL" id="JAODUP010000512">
    <property type="protein sequence ID" value="KAK2148141.1"/>
    <property type="molecule type" value="Genomic_DNA"/>
</dbReference>
<dbReference type="InterPro" id="IPR056843">
    <property type="entry name" value="THADA-like_TPR"/>
</dbReference>
<evidence type="ECO:0008006" key="8">
    <source>
        <dbReference type="Google" id="ProtNLM"/>
    </source>
</evidence>
<sequence length="1858" mass="209341">MEHPDCYPKGNDGLAAFILDPSSSPILNPSEVQQLKVSPCRGLYMLIHELEKVIPECVFKYLSKYQVKLALSSETVLFTQWSGLICQTKAGRRLAAAQMSDVLRVMAHELDLYCVSHPWTIHRQQHLQSLVKLVLDLLQHLREDVTSVLSSATTERSNLEEIIKSLLKLVQLEDVPKDCSLLSGTSIAQFVILTDHPETCVGTLCQIYYRLNAGGLVKFGSTMITLKPVPDKVLTFGQLSLLNGILATCDAKMLIQVAPVSELLQRQQDVVNNSGSWENFTAGDRKCSEKNISELKPAAWEGEILLLWLHRQLCEMSLLTGSQYQVFRLLLQYYSKLTKLFNQISSLIDIRIFDLNSSILKQLLDLLWTHLDSPVEGVGECVLDIFRSSLTLAQIEHRHHFSSEMSRDMDEFEQLINELLVTLLKMSWQVRGRHNLLSVVLTFTDIKSVLTTHPQIINDVAKCLSTNYLTPPVTHLYISLINVVSKMPHGLEIWRETCLPMLLDSLTSPNRLVTQNAGQHLLPVTFKKLSKSATILQDHLMRYLQTTNDSMTDLCCDKDRKNLLRGFLAVLKAARNCQLLKHWPAAILEEALFHPEDGLRLDAFCLLCISPKQSVSRIFSEPLTSTEIQLLRSNLIHNMNIDEPPFRQQLQTCIKHTVMRSRDTAIAALKSNQMGTKNKPLADALGYLDWLWLLCLCHLHPGSNYQRLKTCLDWIGVILDCLTVQADRRKGGCPEQTHVLLKYAQEHDMLNLYTSQNCLAILSCMLHDTDEGMLCGGVTVLWVEPKIKQQAMQLLVRYFPWPLPLSGRWETGSMTAELELLQHALNLCNSPRARETASGATMCQLMFNKYVISEGHVFNIMNDSGMLCVHYVQQTDGETAAVHFMSLLVDILEQSLKCTQSSVLDAAKTMPSHGLILACHQCVSLCKGQIKQTLKWRQIYERLTDISMKLINQVLEVLGADLNARDGAPSFEQMGLAIQSVIASQEDEVQSEAWHHVGISVDEGDCDDTVLSAEHQFIMSWCWLNIKECSMLLSTLVESLPVGLGVQSPEAVISYSDVQKTADNLVRVLITCRHRGAIEGCNQGFLQLCVTLLSSPVQDLFDIPRTLLDQVLSKLQQFSHSSVTRRSAGLPLIVQSILASEAKTKQNYLLKKAIASLVAVIQEPLPSVYNQQEDLPHVHALNILKAIFREKNLSQSVMEHVTRVFILVIELLSSPFWAVRNSAMQLYGALQSRMLGQKKTAHDHLHTTTAPEFFTQFPDLHSFMMVKVKDAAASLSHGQLCLHPSLFPVLSILAKLSPGVQDSDVQRSLDKFQEPIECQSASPLYSVRMLSARALMAVIPQQMSEQYAISLANKLPGSPQDCTGYNQLHGNLQQLRMLLENNKSCQISKELMSVLTNKQWLLTEQNPCFMVRSAFISLLNMLTDYRDLDQLLEREAACLLASERSGSDGHEVGYTEYSRLLIYWWLSQRSQYLMERITICMRQADVDLRLTCLNWLVDHRQEIMQCDRNCIMNVLFGSLNDDSPWKETCSLLALIADIATDSRGMENLRADQLCDKSFWNYLMSLIHNEKNSLPAALSLAMSGLVVKMNILKIQSFSDLLEWSELLKQSADPVNVESLRENTAQALGFAGCSVIQHCMGDVRARKIITNLLDVCLQLMKDEQPSTRNMSASFIAELSAHLNNEKKLLDVIKTILPADEDTLFWLYSHISVPKDMAQTVRRIQERRIVEQFEASDVNPYEEIVVYNTFFLAAIKNTSLVPNSHITAWFSQEVAALYGTVHSVSRLMNDISGGVLNVTYYKPVYEGLHGLLCRIEALDYLVPLVSDSSTLDCVKQTIKMTNCHPHLQNALQHILAYPQIS</sequence>
<keyword evidence="2" id="KW-0819">tRNA processing</keyword>
<evidence type="ECO:0000259" key="5">
    <source>
        <dbReference type="Pfam" id="PF25151"/>
    </source>
</evidence>
<dbReference type="InterPro" id="IPR016024">
    <property type="entry name" value="ARM-type_fold"/>
</dbReference>
<accession>A0AAD9J7Y7</accession>
<protein>
    <recommendedName>
        <fullName evidence="8">DUF2428 domain-containing protein</fullName>
    </recommendedName>
</protein>
<dbReference type="Pfam" id="PF10350">
    <property type="entry name" value="DUF2428"/>
    <property type="match status" value="1"/>
</dbReference>
<evidence type="ECO:0000313" key="7">
    <source>
        <dbReference type="Proteomes" id="UP001208570"/>
    </source>
</evidence>
<keyword evidence="7" id="KW-1185">Reference proteome</keyword>
<dbReference type="Proteomes" id="UP001208570">
    <property type="component" value="Unassembled WGS sequence"/>
</dbReference>
<feature type="domain" description="DUF2428" evidence="3">
    <location>
        <begin position="938"/>
        <end position="1218"/>
    </location>
</feature>
<dbReference type="Pfam" id="PF25151">
    <property type="entry name" value="TPR_Trm732_C"/>
    <property type="match status" value="1"/>
</dbReference>
<dbReference type="InterPro" id="IPR019442">
    <property type="entry name" value="THADA/TRM732_DUF2428"/>
</dbReference>
<dbReference type="PANTHER" id="PTHR14387">
    <property type="entry name" value="THADA/DEATH RECEPTOR INTERACTING PROTEIN"/>
    <property type="match status" value="1"/>
</dbReference>
<name>A0AAD9J7Y7_9ANNE</name>
<dbReference type="PANTHER" id="PTHR14387:SF0">
    <property type="entry name" value="DUF2428 DOMAIN-CONTAINING PROTEIN"/>
    <property type="match status" value="1"/>
</dbReference>
<dbReference type="InterPro" id="IPR051954">
    <property type="entry name" value="tRNA_methyltransferase_THADA"/>
</dbReference>
<dbReference type="InterPro" id="IPR056842">
    <property type="entry name" value="THADA-like_TPR_C"/>
</dbReference>
<evidence type="ECO:0000256" key="2">
    <source>
        <dbReference type="ARBA" id="ARBA00022694"/>
    </source>
</evidence>
<dbReference type="SUPFAM" id="SSF48371">
    <property type="entry name" value="ARM repeat"/>
    <property type="match status" value="1"/>
</dbReference>
<reference evidence="6" key="1">
    <citation type="journal article" date="2023" name="Mol. Biol. Evol.">
        <title>Third-Generation Sequencing Reveals the Adaptive Role of the Epigenome in Three Deep-Sea Polychaetes.</title>
        <authorList>
            <person name="Perez M."/>
            <person name="Aroh O."/>
            <person name="Sun Y."/>
            <person name="Lan Y."/>
            <person name="Juniper S.K."/>
            <person name="Young C.R."/>
            <person name="Angers B."/>
            <person name="Qian P.Y."/>
        </authorList>
    </citation>
    <scope>NUCLEOTIDE SEQUENCE</scope>
    <source>
        <strain evidence="6">P08H-3</strain>
    </source>
</reference>
<comment type="caution">
    <text evidence="6">The sequence shown here is derived from an EMBL/GenBank/DDBJ whole genome shotgun (WGS) entry which is preliminary data.</text>
</comment>
<dbReference type="GO" id="GO:0005829">
    <property type="term" value="C:cytosol"/>
    <property type="evidence" value="ECO:0007669"/>
    <property type="project" value="TreeGrafter"/>
</dbReference>
<evidence type="ECO:0000313" key="6">
    <source>
        <dbReference type="EMBL" id="KAK2148141.1"/>
    </source>
</evidence>
<feature type="domain" description="tRNA (32-2'-O)-methyltransferase regulator THADA-like TPR repeats region" evidence="4">
    <location>
        <begin position="494"/>
        <end position="719"/>
    </location>
</feature>
<feature type="domain" description="tRNA (32-2'-O)-methyltransferase regulator THADA-like C-terminal TPR repeats region" evidence="5">
    <location>
        <begin position="1220"/>
        <end position="1377"/>
    </location>
</feature>
<evidence type="ECO:0000256" key="1">
    <source>
        <dbReference type="ARBA" id="ARBA00010409"/>
    </source>
</evidence>
<dbReference type="Pfam" id="PF25150">
    <property type="entry name" value="TPR_Trm732"/>
    <property type="match status" value="1"/>
</dbReference>
<dbReference type="GO" id="GO:0030488">
    <property type="term" value="P:tRNA methylation"/>
    <property type="evidence" value="ECO:0007669"/>
    <property type="project" value="TreeGrafter"/>
</dbReference>
<organism evidence="6 7">
    <name type="scientific">Paralvinella palmiformis</name>
    <dbReference type="NCBI Taxonomy" id="53620"/>
    <lineage>
        <taxon>Eukaryota</taxon>
        <taxon>Metazoa</taxon>
        <taxon>Spiralia</taxon>
        <taxon>Lophotrochozoa</taxon>
        <taxon>Annelida</taxon>
        <taxon>Polychaeta</taxon>
        <taxon>Sedentaria</taxon>
        <taxon>Canalipalpata</taxon>
        <taxon>Terebellida</taxon>
        <taxon>Terebelliformia</taxon>
        <taxon>Alvinellidae</taxon>
        <taxon>Paralvinella</taxon>
    </lineage>
</organism>
<gene>
    <name evidence="6" type="ORF">LSH36_512g00026</name>
</gene>
<proteinExistence type="inferred from homology"/>
<comment type="similarity">
    <text evidence="1">Belongs to the THADA family.</text>
</comment>
<evidence type="ECO:0000259" key="3">
    <source>
        <dbReference type="Pfam" id="PF10350"/>
    </source>
</evidence>